<dbReference type="RefSeq" id="WP_330800133.1">
    <property type="nucleotide sequence ID" value="NZ_JAZEWV010000046.1"/>
</dbReference>
<sequence>MRLLAKRHRLRAAELEMYANVVTATRSMKRLTEAFTASEVREIAEHPDLAELNAQMKGWYEHPNEEGSTDG</sequence>
<protein>
    <submittedName>
        <fullName evidence="1">Uncharacterized protein</fullName>
    </submittedName>
</protein>
<dbReference type="Proteomes" id="UP001344658">
    <property type="component" value="Unassembled WGS sequence"/>
</dbReference>
<evidence type="ECO:0000313" key="2">
    <source>
        <dbReference type="Proteomes" id="UP001344658"/>
    </source>
</evidence>
<gene>
    <name evidence="1" type="ORF">V2S66_31275</name>
</gene>
<comment type="caution">
    <text evidence="1">The sequence shown here is derived from an EMBL/GenBank/DDBJ whole genome shotgun (WGS) entry which is preliminary data.</text>
</comment>
<evidence type="ECO:0000313" key="1">
    <source>
        <dbReference type="EMBL" id="MEE4546433.1"/>
    </source>
</evidence>
<accession>A0ABU7PL80</accession>
<dbReference type="EMBL" id="JAZEWV010000046">
    <property type="protein sequence ID" value="MEE4546433.1"/>
    <property type="molecule type" value="Genomic_DNA"/>
</dbReference>
<organism evidence="1 2">
    <name type="scientific">Actinacidiphila polyblastidii</name>
    <dbReference type="NCBI Taxonomy" id="3110430"/>
    <lineage>
        <taxon>Bacteria</taxon>
        <taxon>Bacillati</taxon>
        <taxon>Actinomycetota</taxon>
        <taxon>Actinomycetes</taxon>
        <taxon>Kitasatosporales</taxon>
        <taxon>Streptomycetaceae</taxon>
        <taxon>Actinacidiphila</taxon>
    </lineage>
</organism>
<name>A0ABU7PL80_9ACTN</name>
<keyword evidence="2" id="KW-1185">Reference proteome</keyword>
<reference evidence="1 2" key="1">
    <citation type="submission" date="2023-12" db="EMBL/GenBank/DDBJ databases">
        <title>Streptomyces sp. V4-01.</title>
        <authorList>
            <person name="Somphong A."/>
            <person name="Phongsopitanun W."/>
        </authorList>
    </citation>
    <scope>NUCLEOTIDE SEQUENCE [LARGE SCALE GENOMIC DNA]</scope>
    <source>
        <strain evidence="1 2">V4-01</strain>
    </source>
</reference>
<proteinExistence type="predicted"/>